<accession>A0ABW2UIN7</accession>
<dbReference type="SUPFAM" id="SSF51905">
    <property type="entry name" value="FAD/NAD(P)-binding domain"/>
    <property type="match status" value="1"/>
</dbReference>
<dbReference type="Pfam" id="PF01266">
    <property type="entry name" value="DAO"/>
    <property type="match status" value="1"/>
</dbReference>
<keyword evidence="4" id="KW-1185">Reference proteome</keyword>
<name>A0ABW2UIN7_9RHOB</name>
<proteinExistence type="predicted"/>
<dbReference type="Gene3D" id="3.30.9.10">
    <property type="entry name" value="D-Amino Acid Oxidase, subunit A, domain 2"/>
    <property type="match status" value="1"/>
</dbReference>
<dbReference type="GO" id="GO:0016491">
    <property type="term" value="F:oxidoreductase activity"/>
    <property type="evidence" value="ECO:0007669"/>
    <property type="project" value="UniProtKB-KW"/>
</dbReference>
<evidence type="ECO:0000313" key="3">
    <source>
        <dbReference type="EMBL" id="MFC7703895.1"/>
    </source>
</evidence>
<feature type="domain" description="FAD dependent oxidoreductase" evidence="2">
    <location>
        <begin position="38"/>
        <end position="388"/>
    </location>
</feature>
<evidence type="ECO:0000259" key="2">
    <source>
        <dbReference type="Pfam" id="PF01266"/>
    </source>
</evidence>
<protein>
    <submittedName>
        <fullName evidence="3">NAD(P)/FAD-dependent oxidoreductase</fullName>
        <ecNumber evidence="3">1.-.-.-</ecNumber>
    </submittedName>
</protein>
<evidence type="ECO:0000313" key="4">
    <source>
        <dbReference type="Proteomes" id="UP001596516"/>
    </source>
</evidence>
<dbReference type="RefSeq" id="WP_377401118.1">
    <property type="nucleotide sequence ID" value="NZ_JBHTFQ010000003.1"/>
</dbReference>
<dbReference type="InterPro" id="IPR006076">
    <property type="entry name" value="FAD-dep_OxRdtase"/>
</dbReference>
<dbReference type="EC" id="1.-.-.-" evidence="3"/>
<dbReference type="Gene3D" id="3.50.50.60">
    <property type="entry name" value="FAD/NAD(P)-binding domain"/>
    <property type="match status" value="1"/>
</dbReference>
<dbReference type="PANTHER" id="PTHR13847">
    <property type="entry name" value="SARCOSINE DEHYDROGENASE-RELATED"/>
    <property type="match status" value="1"/>
</dbReference>
<organism evidence="3 4">
    <name type="scientific">Plastorhodobacter daqingensis</name>
    <dbReference type="NCBI Taxonomy" id="1387281"/>
    <lineage>
        <taxon>Bacteria</taxon>
        <taxon>Pseudomonadati</taxon>
        <taxon>Pseudomonadota</taxon>
        <taxon>Alphaproteobacteria</taxon>
        <taxon>Rhodobacterales</taxon>
        <taxon>Paracoccaceae</taxon>
        <taxon>Plastorhodobacter</taxon>
    </lineage>
</organism>
<reference evidence="4" key="1">
    <citation type="journal article" date="2019" name="Int. J. Syst. Evol. Microbiol.">
        <title>The Global Catalogue of Microorganisms (GCM) 10K type strain sequencing project: providing services to taxonomists for standard genome sequencing and annotation.</title>
        <authorList>
            <consortium name="The Broad Institute Genomics Platform"/>
            <consortium name="The Broad Institute Genome Sequencing Center for Infectious Disease"/>
            <person name="Wu L."/>
            <person name="Ma J."/>
        </authorList>
    </citation>
    <scope>NUCLEOTIDE SEQUENCE [LARGE SCALE GENOMIC DNA]</scope>
    <source>
        <strain evidence="4">CGMCC 1.12750</strain>
    </source>
</reference>
<comment type="caution">
    <text evidence="3">The sequence shown here is derived from an EMBL/GenBank/DDBJ whole genome shotgun (WGS) entry which is preliminary data.</text>
</comment>
<evidence type="ECO:0000256" key="1">
    <source>
        <dbReference type="ARBA" id="ARBA00023002"/>
    </source>
</evidence>
<sequence>MNLLHANDQTGRYPQSYYAATAAPLPAFPPLRGAAAADVCVVGGGYTGLSAALHLAERGYDVVLLEAHRIGFGASGRNGGQVGSGQRLEQEALEKLLGPANARKLWDLGEEAKALVRDLILRHKIDTSFKPGIVHACWRRSELRHVRANAEKLARDYDYPHVTCLDREALRAICPSPGYHGGDIDHGAGHIHPLRFALGLGRAATTAGVRIHEGSEVTGLTHGPTLRITTRDGAITARHLVLACNGYLGQLVPQVANRVMPINNFIIATEPLGPRLETVLRQDVAVADSKFVVNYFRLSEDGRLLFGGGESYGYRFPADIAAVVRKPMLQVFPQLHDVRIDYAWGGTLAITMNRMPCFARIAGNVLSASGYSGHGVAMATLAGRLLAEATAGHAERFDLMASVPSPPFPGGTLLRTPLLGLAMTWFALRDRLGI</sequence>
<dbReference type="Proteomes" id="UP001596516">
    <property type="component" value="Unassembled WGS sequence"/>
</dbReference>
<gene>
    <name evidence="3" type="ORF">ACFQXB_06785</name>
</gene>
<keyword evidence="1 3" id="KW-0560">Oxidoreductase</keyword>
<dbReference type="PANTHER" id="PTHR13847:SF281">
    <property type="entry name" value="FAD DEPENDENT OXIDOREDUCTASE DOMAIN-CONTAINING PROTEIN"/>
    <property type="match status" value="1"/>
</dbReference>
<dbReference type="InterPro" id="IPR036188">
    <property type="entry name" value="FAD/NAD-bd_sf"/>
</dbReference>
<dbReference type="EMBL" id="JBHTFQ010000003">
    <property type="protein sequence ID" value="MFC7703895.1"/>
    <property type="molecule type" value="Genomic_DNA"/>
</dbReference>